<dbReference type="Proteomes" id="UP001321542">
    <property type="component" value="Chromosome"/>
</dbReference>
<evidence type="ECO:0000313" key="2">
    <source>
        <dbReference type="Proteomes" id="UP001321542"/>
    </source>
</evidence>
<protein>
    <submittedName>
        <fullName evidence="1">Uncharacterized protein</fullName>
    </submittedName>
</protein>
<name>A0ABM7FG40_9ACTN</name>
<reference evidence="1 2" key="1">
    <citation type="journal article" date="2010" name="ChemBioChem">
        <title>Cloning and characterization of the biosynthetic gene cluster of 16-membered macrolide antibiotic FD-891: involvement of a dual functional cytochrome P450 monooxygenase catalyzing epoxidation and hydroxylation.</title>
        <authorList>
            <person name="Kudo F."/>
            <person name="Motegi A."/>
            <person name="Mizoue K."/>
            <person name="Eguchi T."/>
        </authorList>
    </citation>
    <scope>NUCLEOTIDE SEQUENCE [LARGE SCALE GENOMIC DNA]</scope>
    <source>
        <strain evidence="1 2">A-8890</strain>
    </source>
</reference>
<sequence>MTSPLRYLRQVVAPNGRHRLRPLLLPDEPIPPVALTVREHLTEAQLLRLFDDGEAEVLTGARCPCCNHTTPHAMGRDTRRCWVCGTESSAGAA</sequence>
<reference evidence="1 2" key="2">
    <citation type="journal article" date="2023" name="ChemBioChem">
        <title>Acyltransferase Domain Exchange between Two Independent Type I Polyketide Synthases in the Same Producer Strain of Macrolide Antibiotics.</title>
        <authorList>
            <person name="Kudo F."/>
            <person name="Kishikawa K."/>
            <person name="Tsuboi K."/>
            <person name="Kido T."/>
            <person name="Usui T."/>
            <person name="Hashimoto J."/>
            <person name="Shin-Ya K."/>
            <person name="Miyanaga A."/>
            <person name="Eguchi T."/>
        </authorList>
    </citation>
    <scope>NUCLEOTIDE SEQUENCE [LARGE SCALE GENOMIC DNA]</scope>
    <source>
        <strain evidence="1 2">A-8890</strain>
    </source>
</reference>
<organism evidence="1 2">
    <name type="scientific">Streptomyces graminofaciens</name>
    <dbReference type="NCBI Taxonomy" id="68212"/>
    <lineage>
        <taxon>Bacteria</taxon>
        <taxon>Bacillati</taxon>
        <taxon>Actinomycetota</taxon>
        <taxon>Actinomycetes</taxon>
        <taxon>Kitasatosporales</taxon>
        <taxon>Streptomycetaceae</taxon>
        <taxon>Streptomyces</taxon>
    </lineage>
</organism>
<keyword evidence="2" id="KW-1185">Reference proteome</keyword>
<dbReference type="RefSeq" id="WP_286255405.1">
    <property type="nucleotide sequence ID" value="NZ_AP018448.1"/>
</dbReference>
<gene>
    <name evidence="1" type="ORF">SGFS_065160</name>
</gene>
<evidence type="ECO:0000313" key="1">
    <source>
        <dbReference type="EMBL" id="BBC35222.1"/>
    </source>
</evidence>
<proteinExistence type="predicted"/>
<accession>A0ABM7FG40</accession>
<dbReference type="EMBL" id="AP018448">
    <property type="protein sequence ID" value="BBC35222.1"/>
    <property type="molecule type" value="Genomic_DNA"/>
</dbReference>